<evidence type="ECO:0000313" key="7">
    <source>
        <dbReference type="Proteomes" id="UP000708576"/>
    </source>
</evidence>
<dbReference type="SFLD" id="SFLDS00005">
    <property type="entry name" value="Isoprenoid_Synthase_Type_I"/>
    <property type="match status" value="1"/>
</dbReference>
<keyword evidence="5" id="KW-0460">Magnesium</keyword>
<dbReference type="PANTHER" id="PTHR12001">
    <property type="entry name" value="GERANYLGERANYL PYROPHOSPHATE SYNTHASE"/>
    <property type="match status" value="1"/>
</dbReference>
<dbReference type="Pfam" id="PF00348">
    <property type="entry name" value="polyprenyl_synt"/>
    <property type="match status" value="1"/>
</dbReference>
<comment type="cofactor">
    <cofactor evidence="1">
        <name>Mg(2+)</name>
        <dbReference type="ChEBI" id="CHEBI:18420"/>
    </cofactor>
</comment>
<dbReference type="InterPro" id="IPR033749">
    <property type="entry name" value="Polyprenyl_synt_CS"/>
</dbReference>
<dbReference type="InterPro" id="IPR000092">
    <property type="entry name" value="Polyprenyl_synt"/>
</dbReference>
<comment type="similarity">
    <text evidence="2">Belongs to the FPP/GGPP synthase family.</text>
</comment>
<dbReference type="PANTHER" id="PTHR12001:SF69">
    <property type="entry name" value="ALL TRANS-POLYPRENYL-DIPHOSPHATE SYNTHASE PDSS1"/>
    <property type="match status" value="1"/>
</dbReference>
<dbReference type="InterPro" id="IPR002829">
    <property type="entry name" value="DUF116"/>
</dbReference>
<evidence type="ECO:0000256" key="2">
    <source>
        <dbReference type="ARBA" id="ARBA00006706"/>
    </source>
</evidence>
<sequence>MGKITKNIESKKTRYEVPETAEHRTELRDGIGSFVKSKALQPPLSMNRLSELAAEFVQNNHLNEELSEWIMVEINNQLWFDTVASIPYEKRILLLPVCLRNSGKCKADIDELGLLCNLCNTCNIPNIQTRAEELGMMSLVAEGFTSVIGLVKSGVAEAVIGISCLDSLEKAFPLLINNAVPGLAIPLNKAGCKDTTVDLDYVERLMSLKSEKESHLLDYDQLKSTLQQWFSKENLARLLSPLHDPTSLIMREWMSNDGKRWRPYLLASSYLAITGKTDIPEELQLSAIAIECFHKASLVHDDIQDEDDLRYNKETVNAAHGVPMAINVGDMYLGEGYRLLTQCGKIELLKVASEAHIALCKGQGMELEWCKQPHRISMEFVLDIFMHKTVPAFDVSLAMGVICANDDARLRKQLNDYSKALGIAYQLQDDIEDFETDTPLSTRPSAILAAICEAQPDDEFINTMLYSTDLKSFLNQAENKAFLNQAIKTVNGMVEEYRGQALQAVEEIKNVELKRLLFRVTKKILK</sequence>
<dbReference type="SUPFAM" id="SSF48576">
    <property type="entry name" value="Terpenoid synthases"/>
    <property type="match status" value="1"/>
</dbReference>
<keyword evidence="3" id="KW-0808">Transferase</keyword>
<evidence type="ECO:0000256" key="4">
    <source>
        <dbReference type="ARBA" id="ARBA00022723"/>
    </source>
</evidence>
<dbReference type="PROSITE" id="PS00444">
    <property type="entry name" value="POLYPRENYL_SYNTHASE_2"/>
    <property type="match status" value="1"/>
</dbReference>
<evidence type="ECO:0000256" key="3">
    <source>
        <dbReference type="ARBA" id="ARBA00022679"/>
    </source>
</evidence>
<accession>A0ABS5JXH8</accession>
<dbReference type="Proteomes" id="UP000708576">
    <property type="component" value="Unassembled WGS sequence"/>
</dbReference>
<dbReference type="Gene3D" id="1.10.600.10">
    <property type="entry name" value="Farnesyl Diphosphate Synthase"/>
    <property type="match status" value="1"/>
</dbReference>
<keyword evidence="4" id="KW-0479">Metal-binding</keyword>
<proteinExistence type="inferred from homology"/>
<name>A0ABS5JXH8_9BACT</name>
<comment type="caution">
    <text evidence="6">The sequence shown here is derived from an EMBL/GenBank/DDBJ whole genome shotgun (WGS) entry which is preliminary data.</text>
</comment>
<evidence type="ECO:0000256" key="5">
    <source>
        <dbReference type="ARBA" id="ARBA00022842"/>
    </source>
</evidence>
<dbReference type="RefSeq" id="WP_212216394.1">
    <property type="nucleotide sequence ID" value="NZ_JAGUCO010000008.1"/>
</dbReference>
<dbReference type="InterPro" id="IPR008949">
    <property type="entry name" value="Isoprenoid_synthase_dom_sf"/>
</dbReference>
<reference evidence="6 7" key="1">
    <citation type="journal article" date="2015" name="Int. J. Syst. Evol. Microbiol.">
        <title>Carboxylicivirga linearis sp. nov., isolated from a sea cucumber culture pond.</title>
        <authorList>
            <person name="Wang F.Q."/>
            <person name="Zhou Y.X."/>
            <person name="Lin X.Z."/>
            <person name="Chen G.J."/>
            <person name="Du Z.J."/>
        </authorList>
    </citation>
    <scope>NUCLEOTIDE SEQUENCE [LARGE SCALE GENOMIC DNA]</scope>
    <source>
        <strain evidence="6 7">FB218</strain>
    </source>
</reference>
<dbReference type="EMBL" id="JAGUCO010000008">
    <property type="protein sequence ID" value="MBS2099151.1"/>
    <property type="molecule type" value="Genomic_DNA"/>
</dbReference>
<evidence type="ECO:0000256" key="1">
    <source>
        <dbReference type="ARBA" id="ARBA00001946"/>
    </source>
</evidence>
<protein>
    <submittedName>
        <fullName evidence="6">Polyprenyl synthetase family protein</fullName>
    </submittedName>
</protein>
<organism evidence="6 7">
    <name type="scientific">Carboxylicivirga linearis</name>
    <dbReference type="NCBI Taxonomy" id="1628157"/>
    <lineage>
        <taxon>Bacteria</taxon>
        <taxon>Pseudomonadati</taxon>
        <taxon>Bacteroidota</taxon>
        <taxon>Bacteroidia</taxon>
        <taxon>Marinilabiliales</taxon>
        <taxon>Marinilabiliaceae</taxon>
        <taxon>Carboxylicivirga</taxon>
    </lineage>
</organism>
<keyword evidence="7" id="KW-1185">Reference proteome</keyword>
<dbReference type="Pfam" id="PF01976">
    <property type="entry name" value="DUF116"/>
    <property type="match status" value="1"/>
</dbReference>
<gene>
    <name evidence="6" type="ORF">KEM10_12740</name>
</gene>
<evidence type="ECO:0000313" key="6">
    <source>
        <dbReference type="EMBL" id="MBS2099151.1"/>
    </source>
</evidence>